<comment type="caution">
    <text evidence="8">The sequence shown here is derived from an EMBL/GenBank/DDBJ whole genome shotgun (WGS) entry which is preliminary data.</text>
</comment>
<dbReference type="EMBL" id="QKKF02019844">
    <property type="protein sequence ID" value="RZF39366.1"/>
    <property type="molecule type" value="Genomic_DNA"/>
</dbReference>
<evidence type="ECO:0000256" key="7">
    <source>
        <dbReference type="RuleBase" id="RU364138"/>
    </source>
</evidence>
<dbReference type="InParanoid" id="A0A482X1C4"/>
<evidence type="ECO:0000256" key="5">
    <source>
        <dbReference type="ARBA" id="ARBA00023098"/>
    </source>
</evidence>
<evidence type="ECO:0000256" key="2">
    <source>
        <dbReference type="ARBA" id="ARBA00022729"/>
    </source>
</evidence>
<dbReference type="OrthoDB" id="443524at2759"/>
<proteinExistence type="inferred from homology"/>
<evidence type="ECO:0000256" key="6">
    <source>
        <dbReference type="ARBA" id="ARBA00023180"/>
    </source>
</evidence>
<evidence type="ECO:0000256" key="3">
    <source>
        <dbReference type="ARBA" id="ARBA00022801"/>
    </source>
</evidence>
<dbReference type="SMR" id="A0A482X1C4"/>
<feature type="chain" id="PRO_5019611532" description="Phospholipase B-like" evidence="7">
    <location>
        <begin position="21"/>
        <end position="557"/>
    </location>
</feature>
<gene>
    <name evidence="8" type="ORF">LSTR_LSTR000887</name>
</gene>
<comment type="similarity">
    <text evidence="1 7">Belongs to the phospholipase B-like family.</text>
</comment>
<comment type="function">
    <text evidence="7">Putative phospholipase.</text>
</comment>
<evidence type="ECO:0000256" key="4">
    <source>
        <dbReference type="ARBA" id="ARBA00022963"/>
    </source>
</evidence>
<dbReference type="PANTHER" id="PTHR12370">
    <property type="entry name" value="PHOSPHOLIPASE B-RELATED"/>
    <property type="match status" value="1"/>
</dbReference>
<dbReference type="GO" id="GO:0004620">
    <property type="term" value="F:phospholipase activity"/>
    <property type="evidence" value="ECO:0007669"/>
    <property type="project" value="InterPro"/>
</dbReference>
<dbReference type="Pfam" id="PF04916">
    <property type="entry name" value="Phospholip_B"/>
    <property type="match status" value="1"/>
</dbReference>
<protein>
    <recommendedName>
        <fullName evidence="7">Phospholipase B-like</fullName>
        <ecNumber evidence="7">3.1.1.-</ecNumber>
    </recommendedName>
</protein>
<dbReference type="InterPro" id="IPR007000">
    <property type="entry name" value="PLipase_B-like"/>
</dbReference>
<sequence length="557" mass="63385">MKNILIPIFFVIIKFSGSKCHLFYTSKTSDQIIVHERLPADGDWVSKGYFNNSINSTGFGYLEIETNTLHDPKDQAFHAGYLEGTLTSQLIYSQWFNVVDFFCKQRSNDCSTLRKFVLKNKEWIEQQAETKRHDPYWYQVNLFHTQLDGICSAYNSNLQLPVLRCSDILLINLLFELTDIQCIIDANKTETKPSASDSSDHCSALIKLMPGNKDVYFGQNTWIDYSVMLRILKKYILPFKTSENSTSTIPGAEMSMSSYPGTLLSIDDFYLVSSGLAVTETTNSVHNKALFKGIGPEGIVWEGIRSMIANRLATDGETWHKIFSQFNSGTCNNQWMVFDYNKFKPGEKLSEGSLWISEQMPGKIVRMDVTDVLNDKGYWSSYNVPYSEEIYRISGYAEKMLEPDGPWFSYTETPRAKLFKRDHATVIDMSSFMKLMRSNDFRNDDLAKCNCSPAYSGKGAIAAREDLNPADGNGMNERLARGAIDAKLTNRELFKKLQFYAVAGPTTGTDNKLPVFRWSTSSFSHIPHLSHPDEFNFEPVLKEWSLRSVFQNVSESV</sequence>
<keyword evidence="9" id="KW-1185">Reference proteome</keyword>
<keyword evidence="6" id="KW-0325">Glycoprotein</keyword>
<keyword evidence="4 7" id="KW-0442">Lipid degradation</keyword>
<dbReference type="Proteomes" id="UP000291343">
    <property type="component" value="Unassembled WGS sequence"/>
</dbReference>
<feature type="signal peptide" evidence="7">
    <location>
        <begin position="1"/>
        <end position="20"/>
    </location>
</feature>
<keyword evidence="5 7" id="KW-0443">Lipid metabolism</keyword>
<keyword evidence="3 7" id="KW-0378">Hydrolase</keyword>
<dbReference type="Gene3D" id="3.60.60.30">
    <property type="match status" value="1"/>
</dbReference>
<dbReference type="EC" id="3.1.1.-" evidence="7"/>
<name>A0A482X1C4_LAOST</name>
<evidence type="ECO:0000313" key="9">
    <source>
        <dbReference type="Proteomes" id="UP000291343"/>
    </source>
</evidence>
<reference evidence="8 9" key="1">
    <citation type="journal article" date="2017" name="Gigascience">
        <title>Genome sequence of the small brown planthopper, Laodelphax striatellus.</title>
        <authorList>
            <person name="Zhu J."/>
            <person name="Jiang F."/>
            <person name="Wang X."/>
            <person name="Yang P."/>
            <person name="Bao Y."/>
            <person name="Zhao W."/>
            <person name="Wang W."/>
            <person name="Lu H."/>
            <person name="Wang Q."/>
            <person name="Cui N."/>
            <person name="Li J."/>
            <person name="Chen X."/>
            <person name="Luo L."/>
            <person name="Yu J."/>
            <person name="Kang L."/>
            <person name="Cui F."/>
        </authorList>
    </citation>
    <scope>NUCLEOTIDE SEQUENCE [LARGE SCALE GENOMIC DNA]</scope>
    <source>
        <strain evidence="8">Lst14</strain>
    </source>
</reference>
<keyword evidence="2 7" id="KW-0732">Signal</keyword>
<organism evidence="8 9">
    <name type="scientific">Laodelphax striatellus</name>
    <name type="common">Small brown planthopper</name>
    <name type="synonym">Delphax striatella</name>
    <dbReference type="NCBI Taxonomy" id="195883"/>
    <lineage>
        <taxon>Eukaryota</taxon>
        <taxon>Metazoa</taxon>
        <taxon>Ecdysozoa</taxon>
        <taxon>Arthropoda</taxon>
        <taxon>Hexapoda</taxon>
        <taxon>Insecta</taxon>
        <taxon>Pterygota</taxon>
        <taxon>Neoptera</taxon>
        <taxon>Paraneoptera</taxon>
        <taxon>Hemiptera</taxon>
        <taxon>Auchenorrhyncha</taxon>
        <taxon>Fulgoroidea</taxon>
        <taxon>Delphacidae</taxon>
        <taxon>Criomorphinae</taxon>
        <taxon>Laodelphax</taxon>
    </lineage>
</organism>
<dbReference type="GO" id="GO:0005576">
    <property type="term" value="C:extracellular region"/>
    <property type="evidence" value="ECO:0007669"/>
    <property type="project" value="TreeGrafter"/>
</dbReference>
<dbReference type="AlphaFoldDB" id="A0A482X1C4"/>
<dbReference type="GO" id="GO:0009395">
    <property type="term" value="P:phospholipid catabolic process"/>
    <property type="evidence" value="ECO:0007669"/>
    <property type="project" value="TreeGrafter"/>
</dbReference>
<accession>A0A482X1C4</accession>
<evidence type="ECO:0000256" key="1">
    <source>
        <dbReference type="ARBA" id="ARBA00007835"/>
    </source>
</evidence>
<dbReference type="PANTHER" id="PTHR12370:SF3">
    <property type="entry name" value="PHOSPHOLIPASE B-LIKE 2-RELATED"/>
    <property type="match status" value="1"/>
</dbReference>
<evidence type="ECO:0000313" key="8">
    <source>
        <dbReference type="EMBL" id="RZF39366.1"/>
    </source>
</evidence>